<feature type="transmembrane region" description="Helical" evidence="8">
    <location>
        <begin position="255"/>
        <end position="279"/>
    </location>
</feature>
<evidence type="ECO:0000256" key="1">
    <source>
        <dbReference type="ARBA" id="ARBA00004651"/>
    </source>
</evidence>
<dbReference type="Pfam" id="PF01032">
    <property type="entry name" value="FecCD"/>
    <property type="match status" value="1"/>
</dbReference>
<keyword evidence="6 8" id="KW-1133">Transmembrane helix</keyword>
<name>A0ABP7KJP1_9MICO</name>
<feature type="transmembrane region" description="Helical" evidence="8">
    <location>
        <begin position="373"/>
        <end position="391"/>
    </location>
</feature>
<evidence type="ECO:0000256" key="2">
    <source>
        <dbReference type="ARBA" id="ARBA00007935"/>
    </source>
</evidence>
<dbReference type="PANTHER" id="PTHR30472">
    <property type="entry name" value="FERRIC ENTEROBACTIN TRANSPORT SYSTEM PERMEASE PROTEIN"/>
    <property type="match status" value="1"/>
</dbReference>
<dbReference type="InterPro" id="IPR037294">
    <property type="entry name" value="ABC_BtuC-like"/>
</dbReference>
<dbReference type="PANTHER" id="PTHR30472:SF25">
    <property type="entry name" value="ABC TRANSPORTER PERMEASE PROTEIN MJ0876-RELATED"/>
    <property type="match status" value="1"/>
</dbReference>
<gene>
    <name evidence="9" type="ORF">GCM10022381_22030</name>
</gene>
<evidence type="ECO:0000313" key="10">
    <source>
        <dbReference type="Proteomes" id="UP001501803"/>
    </source>
</evidence>
<keyword evidence="5 8" id="KW-0812">Transmembrane</keyword>
<evidence type="ECO:0000256" key="6">
    <source>
        <dbReference type="ARBA" id="ARBA00022989"/>
    </source>
</evidence>
<dbReference type="Gene3D" id="1.10.3470.10">
    <property type="entry name" value="ABC transporter involved in vitamin B12 uptake, BtuC"/>
    <property type="match status" value="1"/>
</dbReference>
<evidence type="ECO:0000313" key="9">
    <source>
        <dbReference type="EMBL" id="GAA3879308.1"/>
    </source>
</evidence>
<feature type="transmembrane region" description="Helical" evidence="8">
    <location>
        <begin position="124"/>
        <end position="144"/>
    </location>
</feature>
<evidence type="ECO:0000256" key="5">
    <source>
        <dbReference type="ARBA" id="ARBA00022692"/>
    </source>
</evidence>
<evidence type="ECO:0000256" key="7">
    <source>
        <dbReference type="ARBA" id="ARBA00023136"/>
    </source>
</evidence>
<protein>
    <submittedName>
        <fullName evidence="9">Iron ABC transporter permease</fullName>
    </submittedName>
</protein>
<dbReference type="InterPro" id="IPR000522">
    <property type="entry name" value="ABC_transptr_permease_BtuC"/>
</dbReference>
<organism evidence="9 10">
    <name type="scientific">Leifsonia kafniensis</name>
    <dbReference type="NCBI Taxonomy" id="475957"/>
    <lineage>
        <taxon>Bacteria</taxon>
        <taxon>Bacillati</taxon>
        <taxon>Actinomycetota</taxon>
        <taxon>Actinomycetes</taxon>
        <taxon>Micrococcales</taxon>
        <taxon>Microbacteriaceae</taxon>
        <taxon>Leifsonia</taxon>
    </lineage>
</organism>
<feature type="transmembrane region" description="Helical" evidence="8">
    <location>
        <begin position="156"/>
        <end position="176"/>
    </location>
</feature>
<comment type="similarity">
    <text evidence="2">Belongs to the binding-protein-dependent transport system permease family. FecCD subfamily.</text>
</comment>
<dbReference type="Proteomes" id="UP001501803">
    <property type="component" value="Unassembled WGS sequence"/>
</dbReference>
<keyword evidence="4" id="KW-1003">Cell membrane</keyword>
<feature type="transmembrane region" description="Helical" evidence="8">
    <location>
        <begin position="300"/>
        <end position="330"/>
    </location>
</feature>
<reference evidence="10" key="1">
    <citation type="journal article" date="2019" name="Int. J. Syst. Evol. Microbiol.">
        <title>The Global Catalogue of Microorganisms (GCM) 10K type strain sequencing project: providing services to taxonomists for standard genome sequencing and annotation.</title>
        <authorList>
            <consortium name="The Broad Institute Genomics Platform"/>
            <consortium name="The Broad Institute Genome Sequencing Center for Infectious Disease"/>
            <person name="Wu L."/>
            <person name="Ma J."/>
        </authorList>
    </citation>
    <scope>NUCLEOTIDE SEQUENCE [LARGE SCALE GENOMIC DNA]</scope>
    <source>
        <strain evidence="10">JCM 17021</strain>
    </source>
</reference>
<comment type="caution">
    <text evidence="9">The sequence shown here is derived from an EMBL/GenBank/DDBJ whole genome shotgun (WGS) entry which is preliminary data.</text>
</comment>
<evidence type="ECO:0000256" key="8">
    <source>
        <dbReference type="SAM" id="Phobius"/>
    </source>
</evidence>
<feature type="transmembrane region" description="Helical" evidence="8">
    <location>
        <begin position="214"/>
        <end position="235"/>
    </location>
</feature>
<feature type="transmembrane region" description="Helical" evidence="8">
    <location>
        <begin position="182"/>
        <end position="202"/>
    </location>
</feature>
<proteinExistence type="inferred from homology"/>
<sequence>MAATVTGSTDVVSNAAPLPASAAAADASTRLTSAGAVPGLQGSAPQSSQQSGPGRRQVARRPLALVLIIMAVLLLVVVSISAGVGQFGITPAGIVESLIRKLGLTALTDPSQQYVDGALWNIRFPRLILGILVGAALGTAGALMQGVFGNPLAEPGVIGVSAGCAVGACAVIVFQLDFAGSASIPIAAFAMGLLTTFVVYLASRSGGKAQVLTLVLTGIAINAVANAAIAFFVFLADTSSREQIMFWQLGSLNGATWSAVATTAPFLVIGLVGAVFMARKLDLLALGERSARHLGVNVERLRIGAILCVALLTAAAVAFAGIISFVGLIIPHLLRMIIGPGHKALIPASALGGALLISGADVIARTAIPFADLPIGMFTALVGGPVFFVLLRRTISPRKSGR</sequence>
<feature type="transmembrane region" description="Helical" evidence="8">
    <location>
        <begin position="63"/>
        <end position="89"/>
    </location>
</feature>
<keyword evidence="3" id="KW-0813">Transport</keyword>
<accession>A0ABP7KJP1</accession>
<evidence type="ECO:0000256" key="4">
    <source>
        <dbReference type="ARBA" id="ARBA00022475"/>
    </source>
</evidence>
<dbReference type="SUPFAM" id="SSF81345">
    <property type="entry name" value="ABC transporter involved in vitamin B12 uptake, BtuC"/>
    <property type="match status" value="1"/>
</dbReference>
<keyword evidence="10" id="KW-1185">Reference proteome</keyword>
<evidence type="ECO:0000256" key="3">
    <source>
        <dbReference type="ARBA" id="ARBA00022448"/>
    </source>
</evidence>
<comment type="subcellular location">
    <subcellularLocation>
        <location evidence="1">Cell membrane</location>
        <topology evidence="1">Multi-pass membrane protein</topology>
    </subcellularLocation>
</comment>
<dbReference type="CDD" id="cd06550">
    <property type="entry name" value="TM_ABC_iron-siderophores_like"/>
    <property type="match status" value="1"/>
</dbReference>
<dbReference type="EMBL" id="BAABCN010000005">
    <property type="protein sequence ID" value="GAA3879308.1"/>
    <property type="molecule type" value="Genomic_DNA"/>
</dbReference>
<keyword evidence="7 8" id="KW-0472">Membrane</keyword>